<dbReference type="SUPFAM" id="SSF63380">
    <property type="entry name" value="Riboflavin synthase domain-like"/>
    <property type="match status" value="1"/>
</dbReference>
<evidence type="ECO:0000259" key="11">
    <source>
        <dbReference type="PROSITE" id="PS51384"/>
    </source>
</evidence>
<dbReference type="Gene3D" id="3.40.50.360">
    <property type="match status" value="1"/>
</dbReference>
<feature type="domain" description="Flavodoxin-like" evidence="10">
    <location>
        <begin position="7"/>
        <end position="151"/>
    </location>
</feature>
<evidence type="ECO:0000256" key="1">
    <source>
        <dbReference type="ARBA" id="ARBA00001917"/>
    </source>
</evidence>
<comment type="caution">
    <text evidence="12">The sequence shown here is derived from an EMBL/GenBank/DDBJ whole genome shotgun (WGS) entry which is preliminary data.</text>
</comment>
<reference evidence="12 13" key="1">
    <citation type="submission" date="2024-06" db="EMBL/GenBank/DDBJ databases">
        <authorList>
            <person name="Kraege A."/>
            <person name="Thomma B."/>
        </authorList>
    </citation>
    <scope>NUCLEOTIDE SEQUENCE [LARGE SCALE GENOMIC DNA]</scope>
</reference>
<keyword evidence="6 9" id="KW-0274">FAD</keyword>
<keyword evidence="5 9" id="KW-0288">FMN</keyword>
<dbReference type="InterPro" id="IPR029039">
    <property type="entry name" value="Flavoprotein-like_sf"/>
</dbReference>
<dbReference type="InterPro" id="IPR017938">
    <property type="entry name" value="Riboflavin_synthase-like_b-brl"/>
</dbReference>
<dbReference type="PANTHER" id="PTHR19384:SF10">
    <property type="entry name" value="NADPH-DEPENDENT DIFLAVIN OXIDOREDUCTASE 1"/>
    <property type="match status" value="1"/>
</dbReference>
<dbReference type="SUPFAM" id="SSF52218">
    <property type="entry name" value="Flavoproteins"/>
    <property type="match status" value="1"/>
</dbReference>
<dbReference type="Gene3D" id="1.20.990.10">
    <property type="entry name" value="NADPH-cytochrome p450 Reductase, Chain A, domain 3"/>
    <property type="match status" value="1"/>
</dbReference>
<dbReference type="InterPro" id="IPR001094">
    <property type="entry name" value="Flavdoxin-like"/>
</dbReference>
<organism evidence="12 13">
    <name type="scientific">Coccomyxa viridis</name>
    <dbReference type="NCBI Taxonomy" id="1274662"/>
    <lineage>
        <taxon>Eukaryota</taxon>
        <taxon>Viridiplantae</taxon>
        <taxon>Chlorophyta</taxon>
        <taxon>core chlorophytes</taxon>
        <taxon>Trebouxiophyceae</taxon>
        <taxon>Trebouxiophyceae incertae sedis</taxon>
        <taxon>Coccomyxaceae</taxon>
        <taxon>Coccomyxa</taxon>
    </lineage>
</organism>
<dbReference type="PROSITE" id="PS50902">
    <property type="entry name" value="FLAVODOXIN_LIKE"/>
    <property type="match status" value="1"/>
</dbReference>
<protein>
    <recommendedName>
        <fullName evidence="9">NADPH-dependent diflavin oxidoreductase 1</fullName>
        <ecNumber evidence="9">1.18.1.-</ecNumber>
    </recommendedName>
    <alternativeName>
        <fullName evidence="9">NADPH-dependent FMN and FAD-containing oxidoreductase</fullName>
    </alternativeName>
</protein>
<keyword evidence="3 9" id="KW-0963">Cytoplasm</keyword>
<dbReference type="InterPro" id="IPR023173">
    <property type="entry name" value="NADPH_Cyt_P450_Rdtase_alpha"/>
</dbReference>
<comment type="similarity">
    <text evidence="9">Belongs to the NADPH-dependent diflavin oxidoreductase NDOR1 family.</text>
</comment>
<sequence length="632" mass="68903">MAEGQPLLILFGSQTGNAQDVAERIAREARARHYSPRVQPMDAYDVHLLPEEAAVVFVTSTTGQGELPSNMRAFWRFLLRKNLPADSLSGVSFAAFGLGDSGYLHYNVVAKKLARRLQALGASPCTELGLGDDQHPQGYEAALDPWLSSLWSALRSKRPLPPGSSEPAPGDTATLLHPKYQVSSCEAHLNNGGSPALPASGLEHAVAAARAFNQVEAAASGFSGRSDDSAQGFGPWQPYMAPVLKNERVTAEDHFQDTRHIELSLEDSGMTHEPGALLAVFPQQDPRAVAAFCKVAKLDPDAWIRVAPAESLRNGHSSSMQARVGDVVAGVLDVSGASPRRFFFEVLRQFSADPVEVDRLTYFASPDGREALAQYNQREGRTVLEALEDFTSARVPLQWLLQVVPRLQPRYFSIASSLAAHPGQVHILAALVDYQTPHRRHKQGVCSAWLAGLQPGKPDARVPVWVEPGVMRLPAESASMIMVGPGTGVAPFRAMLEQRAVQQSQGHAVAPSYLYFGSRNRQKDYYYGAFWEQCQESGVLAQEGGLVTAFSRDQPKKVYVQHRIRENAATLWAALQQGAVVFVCGSASKMPQDVLQALQQVLRQEAGMTAEDAAAYLKRLELTGRYITEAWS</sequence>
<evidence type="ECO:0000256" key="4">
    <source>
        <dbReference type="ARBA" id="ARBA00022630"/>
    </source>
</evidence>
<gene>
    <name evidence="12" type="primary">g8237</name>
    <name evidence="12" type="ORF">VP750_LOCUS7081</name>
</gene>
<evidence type="ECO:0000256" key="8">
    <source>
        <dbReference type="ARBA" id="ARBA00023002"/>
    </source>
</evidence>
<keyword evidence="4 9" id="KW-0285">Flavoprotein</keyword>
<comment type="function">
    <text evidence="9">NADPH-dependent reductase which is a central component of the cytosolic iron-sulfur (Fe-S) protein assembly (CIA) machinery. Transfers electrons from NADPH via its FAD and FMN prosthetic groups to the [2Fe-2S] cluster of the anamorsin/DRE2 homolog, another key component of the CIA machinery. In turn, this reduced cluster provides electrons for assembly of cytosolic iron-sulfur cluster proteins.</text>
</comment>
<feature type="binding site" evidence="9">
    <location>
        <begin position="444"/>
        <end position="447"/>
    </location>
    <ligand>
        <name>FAD</name>
        <dbReference type="ChEBI" id="CHEBI:57692"/>
    </ligand>
</feature>
<comment type="similarity">
    <text evidence="9">In the C-terminal section; belongs to the flavoprotein pyridine nucleotide cytochrome reductase family.</text>
</comment>
<dbReference type="Pfam" id="PF00175">
    <property type="entry name" value="NAD_binding_1"/>
    <property type="match status" value="1"/>
</dbReference>
<dbReference type="InterPro" id="IPR003097">
    <property type="entry name" value="CysJ-like_FAD-binding"/>
</dbReference>
<dbReference type="PRINTS" id="PR00371">
    <property type="entry name" value="FPNCR"/>
</dbReference>
<feature type="binding site" evidence="9">
    <location>
        <position position="487"/>
    </location>
    <ligand>
        <name>NADP(+)</name>
        <dbReference type="ChEBI" id="CHEBI:58349"/>
    </ligand>
</feature>
<evidence type="ECO:0000256" key="7">
    <source>
        <dbReference type="ARBA" id="ARBA00022857"/>
    </source>
</evidence>
<feature type="binding site" evidence="9">
    <location>
        <position position="593"/>
    </location>
    <ligand>
        <name>NADP(+)</name>
        <dbReference type="ChEBI" id="CHEBI:58349"/>
    </ligand>
</feature>
<feature type="binding site" evidence="9">
    <location>
        <position position="133"/>
    </location>
    <ligand>
        <name>FMN</name>
        <dbReference type="ChEBI" id="CHEBI:58210"/>
    </ligand>
</feature>
<evidence type="ECO:0000256" key="9">
    <source>
        <dbReference type="HAMAP-Rule" id="MF_03178"/>
    </source>
</evidence>
<name>A0ABP1G6L3_9CHLO</name>
<dbReference type="InterPro" id="IPR001433">
    <property type="entry name" value="OxRdtase_FAD/NAD-bd"/>
</dbReference>
<feature type="binding site" evidence="9">
    <location>
        <begin position="551"/>
        <end position="552"/>
    </location>
    <ligand>
        <name>NADP(+)</name>
        <dbReference type="ChEBI" id="CHEBI:58349"/>
    </ligand>
</feature>
<dbReference type="Gene3D" id="3.40.50.80">
    <property type="entry name" value="Nucleotide-binding domain of ferredoxin-NADP reductase (FNR) module"/>
    <property type="match status" value="1"/>
</dbReference>
<feature type="binding site" evidence="9">
    <location>
        <begin position="410"/>
        <end position="413"/>
    </location>
    <ligand>
        <name>FAD</name>
        <dbReference type="ChEBI" id="CHEBI:57692"/>
    </ligand>
</feature>
<dbReference type="InterPro" id="IPR039261">
    <property type="entry name" value="FNR_nucleotide-bd"/>
</dbReference>
<dbReference type="InterPro" id="IPR001709">
    <property type="entry name" value="Flavoprot_Pyr_Nucl_cyt_Rdtase"/>
</dbReference>
<dbReference type="Pfam" id="PF00258">
    <property type="entry name" value="Flavodoxin_1"/>
    <property type="match status" value="1"/>
</dbReference>
<keyword evidence="7 9" id="KW-0521">NADP</keyword>
<dbReference type="HAMAP" id="MF_03178">
    <property type="entry name" value="NDOR1"/>
    <property type="match status" value="1"/>
</dbReference>
<comment type="subcellular location">
    <subcellularLocation>
        <location evidence="9">Cytoplasm</location>
    </subcellularLocation>
</comment>
<comment type="cofactor">
    <cofactor evidence="2 9">
        <name>FAD</name>
        <dbReference type="ChEBI" id="CHEBI:57692"/>
    </cofactor>
</comment>
<evidence type="ECO:0000313" key="13">
    <source>
        <dbReference type="Proteomes" id="UP001497392"/>
    </source>
</evidence>
<dbReference type="PROSITE" id="PS51384">
    <property type="entry name" value="FAD_FR"/>
    <property type="match status" value="1"/>
</dbReference>
<dbReference type="SUPFAM" id="SSF52343">
    <property type="entry name" value="Ferredoxin reductase-like, C-terminal NADP-linked domain"/>
    <property type="match status" value="1"/>
</dbReference>
<keyword evidence="8 9" id="KW-0560">Oxidoreductase</keyword>
<feature type="binding site" evidence="9">
    <location>
        <begin position="557"/>
        <end position="561"/>
    </location>
    <ligand>
        <name>NADP(+)</name>
        <dbReference type="ChEBI" id="CHEBI:58349"/>
    </ligand>
</feature>
<evidence type="ECO:0000256" key="2">
    <source>
        <dbReference type="ARBA" id="ARBA00001974"/>
    </source>
</evidence>
<dbReference type="Proteomes" id="UP001497392">
    <property type="component" value="Unassembled WGS sequence"/>
</dbReference>
<dbReference type="PRINTS" id="PR00369">
    <property type="entry name" value="FLAVODOXIN"/>
</dbReference>
<feature type="domain" description="FAD-binding FR-type" evidence="11">
    <location>
        <begin position="236"/>
        <end position="474"/>
    </location>
</feature>
<dbReference type="CDD" id="cd06207">
    <property type="entry name" value="CyPoR_like"/>
    <property type="match status" value="1"/>
</dbReference>
<dbReference type="InterPro" id="IPR017927">
    <property type="entry name" value="FAD-bd_FR_type"/>
</dbReference>
<dbReference type="InterPro" id="IPR008254">
    <property type="entry name" value="Flavodoxin/NO_synth"/>
</dbReference>
<accession>A0ABP1G6L3</accession>
<dbReference type="Pfam" id="PF00667">
    <property type="entry name" value="FAD_binding_1"/>
    <property type="match status" value="1"/>
</dbReference>
<comment type="catalytic activity">
    <reaction evidence="9">
        <text>2 oxidized [2Fe-2S]-[protein] + NADPH = 2 reduced [2Fe-2S]-[protein] + NADP(+) + H(+)</text>
        <dbReference type="Rhea" id="RHEA:67716"/>
        <dbReference type="Rhea" id="RHEA-COMP:17327"/>
        <dbReference type="Rhea" id="RHEA-COMP:17328"/>
        <dbReference type="ChEBI" id="CHEBI:15378"/>
        <dbReference type="ChEBI" id="CHEBI:33737"/>
        <dbReference type="ChEBI" id="CHEBI:33738"/>
        <dbReference type="ChEBI" id="CHEBI:57783"/>
        <dbReference type="ChEBI" id="CHEBI:58349"/>
    </reaction>
</comment>
<comment type="caution">
    <text evidence="9">Lacks conserved residue(s) required for the propagation of feature annotation.</text>
</comment>
<comment type="similarity">
    <text evidence="9">In the N-terminal section; belongs to the flavodoxin family.</text>
</comment>
<feature type="binding site" evidence="9">
    <location>
        <begin position="13"/>
        <end position="18"/>
    </location>
    <ligand>
        <name>FMN</name>
        <dbReference type="ChEBI" id="CHEBI:58210"/>
    </ligand>
</feature>
<keyword evidence="13" id="KW-1185">Reference proteome</keyword>
<feature type="binding site" evidence="9">
    <location>
        <begin position="60"/>
        <end position="63"/>
    </location>
    <ligand>
        <name>FMN</name>
        <dbReference type="ChEBI" id="CHEBI:58210"/>
    </ligand>
</feature>
<evidence type="ECO:0000256" key="6">
    <source>
        <dbReference type="ARBA" id="ARBA00022827"/>
    </source>
</evidence>
<dbReference type="Gene3D" id="2.40.30.10">
    <property type="entry name" value="Translation factors"/>
    <property type="match status" value="1"/>
</dbReference>
<evidence type="ECO:0000256" key="5">
    <source>
        <dbReference type="ARBA" id="ARBA00022643"/>
    </source>
</evidence>
<evidence type="ECO:0000259" key="10">
    <source>
        <dbReference type="PROSITE" id="PS50902"/>
    </source>
</evidence>
<comment type="cofactor">
    <cofactor evidence="1 9">
        <name>FMN</name>
        <dbReference type="ChEBI" id="CHEBI:58210"/>
    </cofactor>
</comment>
<dbReference type="InterPro" id="IPR028879">
    <property type="entry name" value="NDOR1"/>
</dbReference>
<feature type="binding site" evidence="9">
    <location>
        <position position="631"/>
    </location>
    <ligand>
        <name>FAD</name>
        <dbReference type="ChEBI" id="CHEBI:57692"/>
    </ligand>
</feature>
<dbReference type="EC" id="1.18.1.-" evidence="9"/>
<proteinExistence type="inferred from homology"/>
<evidence type="ECO:0000256" key="3">
    <source>
        <dbReference type="ARBA" id="ARBA00022490"/>
    </source>
</evidence>
<evidence type="ECO:0000313" key="12">
    <source>
        <dbReference type="EMBL" id="CAL5225422.1"/>
    </source>
</evidence>
<dbReference type="PANTHER" id="PTHR19384">
    <property type="entry name" value="NITRIC OXIDE SYNTHASE-RELATED"/>
    <property type="match status" value="1"/>
</dbReference>
<dbReference type="EMBL" id="CAXHTA020000012">
    <property type="protein sequence ID" value="CAL5225422.1"/>
    <property type="molecule type" value="Genomic_DNA"/>
</dbReference>